<evidence type="ECO:0000313" key="1">
    <source>
        <dbReference type="EMBL" id="KAJ8116869.1"/>
    </source>
</evidence>
<proteinExistence type="predicted"/>
<reference evidence="1" key="1">
    <citation type="submission" date="2022-11" db="EMBL/GenBank/DDBJ databases">
        <title>Genome Sequence of Boeremia exigua.</title>
        <authorList>
            <person name="Buettner E."/>
        </authorList>
    </citation>
    <scope>NUCLEOTIDE SEQUENCE</scope>
    <source>
        <strain evidence="1">CU02</strain>
    </source>
</reference>
<sequence length="331" mass="35857">MSCAKFNPDADIPDLTGHIIIVTGGNAGLGLETVRQLSKHNPARIYLAARSKDKAEAAIKELQEEASLELPITFLPLDLSSFASIKAAVETFKLTETRLDLLMNNAGIMMTPEGLTEDGYEIQFGTNVMGPALFTLLLLPTLRNTAKQHPHTRVVNLASASEVRAPSDIYDFAALKTPMADKHTTVRYTTSKIADIHYTSALARRITDVRLVSVHPGMVATNLYHAATGTFLKPFLVIANNIAATPVAKGVHSQLWAAVSVDAKHGGYYGPVGASAGSKAALSEEKSERLWAWMKEELKMHANIPADIMSQIADDTRGQLIVRPTNFAPLM</sequence>
<name>A0ACC2INW5_9PLEO</name>
<accession>A0ACC2INW5</accession>
<comment type="caution">
    <text evidence="1">The sequence shown here is derived from an EMBL/GenBank/DDBJ whole genome shotgun (WGS) entry which is preliminary data.</text>
</comment>
<evidence type="ECO:0000313" key="2">
    <source>
        <dbReference type="Proteomes" id="UP001153331"/>
    </source>
</evidence>
<gene>
    <name evidence="1" type="ORF">OPT61_g1811</name>
</gene>
<organism evidence="1 2">
    <name type="scientific">Boeremia exigua</name>
    <dbReference type="NCBI Taxonomy" id="749465"/>
    <lineage>
        <taxon>Eukaryota</taxon>
        <taxon>Fungi</taxon>
        <taxon>Dikarya</taxon>
        <taxon>Ascomycota</taxon>
        <taxon>Pezizomycotina</taxon>
        <taxon>Dothideomycetes</taxon>
        <taxon>Pleosporomycetidae</taxon>
        <taxon>Pleosporales</taxon>
        <taxon>Pleosporineae</taxon>
        <taxon>Didymellaceae</taxon>
        <taxon>Boeremia</taxon>
    </lineage>
</organism>
<dbReference type="Proteomes" id="UP001153331">
    <property type="component" value="Unassembled WGS sequence"/>
</dbReference>
<keyword evidence="2" id="KW-1185">Reference proteome</keyword>
<dbReference type="EMBL" id="JAPHNI010000076">
    <property type="protein sequence ID" value="KAJ8116869.1"/>
    <property type="molecule type" value="Genomic_DNA"/>
</dbReference>
<protein>
    <submittedName>
        <fullName evidence="1">Uncharacterized protein</fullName>
    </submittedName>
</protein>